<organism evidence="6">
    <name type="scientific">uncultured organism</name>
    <dbReference type="NCBI Taxonomy" id="155900"/>
    <lineage>
        <taxon>unclassified sequences</taxon>
        <taxon>environmental samples</taxon>
    </lineage>
</organism>
<dbReference type="Pfam" id="PF08361">
    <property type="entry name" value="TetR_C_2"/>
    <property type="match status" value="1"/>
</dbReference>
<dbReference type="InterPro" id="IPR013572">
    <property type="entry name" value="Tscrpt_reg_MAATS_C"/>
</dbReference>
<accession>A0A5B8RDM9</accession>
<dbReference type="InterPro" id="IPR023772">
    <property type="entry name" value="DNA-bd_HTH_TetR-type_CS"/>
</dbReference>
<dbReference type="Gene3D" id="1.10.357.10">
    <property type="entry name" value="Tetracycline Repressor, domain 2"/>
    <property type="match status" value="1"/>
</dbReference>
<proteinExistence type="predicted"/>
<dbReference type="InterPro" id="IPR001647">
    <property type="entry name" value="HTH_TetR"/>
</dbReference>
<dbReference type="PROSITE" id="PS01081">
    <property type="entry name" value="HTH_TETR_1"/>
    <property type="match status" value="1"/>
</dbReference>
<dbReference type="Pfam" id="PF00440">
    <property type="entry name" value="TetR_N"/>
    <property type="match status" value="1"/>
</dbReference>
<evidence type="ECO:0000256" key="3">
    <source>
        <dbReference type="ARBA" id="ARBA00023125"/>
    </source>
</evidence>
<feature type="domain" description="HTH tetR-type" evidence="5">
    <location>
        <begin position="10"/>
        <end position="70"/>
    </location>
</feature>
<gene>
    <name evidence="6" type="primary">acrR</name>
    <name evidence="6" type="ORF">KBTEX_01223</name>
</gene>
<dbReference type="InterPro" id="IPR050109">
    <property type="entry name" value="HTH-type_TetR-like_transc_reg"/>
</dbReference>
<dbReference type="PROSITE" id="PS50977">
    <property type="entry name" value="HTH_TETR_2"/>
    <property type="match status" value="1"/>
</dbReference>
<dbReference type="PANTHER" id="PTHR30055:SF240">
    <property type="entry name" value="HTH-TYPE TRANSCRIPTIONAL REGULATOR ACRR"/>
    <property type="match status" value="1"/>
</dbReference>
<dbReference type="SUPFAM" id="SSF46689">
    <property type="entry name" value="Homeodomain-like"/>
    <property type="match status" value="1"/>
</dbReference>
<dbReference type="InterPro" id="IPR036271">
    <property type="entry name" value="Tet_transcr_reg_TetR-rel_C_sf"/>
</dbReference>
<evidence type="ECO:0000259" key="5">
    <source>
        <dbReference type="PROSITE" id="PS50977"/>
    </source>
</evidence>
<evidence type="ECO:0000256" key="1">
    <source>
        <dbReference type="ARBA" id="ARBA00022491"/>
    </source>
</evidence>
<dbReference type="GO" id="GO:0000976">
    <property type="term" value="F:transcription cis-regulatory region binding"/>
    <property type="evidence" value="ECO:0007669"/>
    <property type="project" value="TreeGrafter"/>
</dbReference>
<dbReference type="InterPro" id="IPR009057">
    <property type="entry name" value="Homeodomain-like_sf"/>
</dbReference>
<keyword evidence="4" id="KW-0804">Transcription</keyword>
<keyword evidence="2" id="KW-0805">Transcription regulation</keyword>
<dbReference type="EMBL" id="MN079091">
    <property type="protein sequence ID" value="QEA04905.1"/>
    <property type="molecule type" value="Genomic_DNA"/>
</dbReference>
<reference evidence="6" key="1">
    <citation type="submission" date="2019-06" db="EMBL/GenBank/DDBJ databases">
        <authorList>
            <person name="Murdoch R.W."/>
            <person name="Fathepure B."/>
        </authorList>
    </citation>
    <scope>NUCLEOTIDE SEQUENCE</scope>
</reference>
<name>A0A5B8RDM9_9ZZZZ</name>
<dbReference type="PRINTS" id="PR00455">
    <property type="entry name" value="HTHTETR"/>
</dbReference>
<protein>
    <submittedName>
        <fullName evidence="6">HTH-type transcriptional regulator AcrR</fullName>
    </submittedName>
</protein>
<dbReference type="SUPFAM" id="SSF48498">
    <property type="entry name" value="Tetracyclin repressor-like, C-terminal domain"/>
    <property type="match status" value="1"/>
</dbReference>
<dbReference type="AlphaFoldDB" id="A0A5B8RDM9"/>
<evidence type="ECO:0000256" key="4">
    <source>
        <dbReference type="ARBA" id="ARBA00023163"/>
    </source>
</evidence>
<keyword evidence="1" id="KW-0678">Repressor</keyword>
<dbReference type="GO" id="GO:0003700">
    <property type="term" value="F:DNA-binding transcription factor activity"/>
    <property type="evidence" value="ECO:0007669"/>
    <property type="project" value="TreeGrafter"/>
</dbReference>
<keyword evidence="3" id="KW-0238">DNA-binding</keyword>
<evidence type="ECO:0000313" key="6">
    <source>
        <dbReference type="EMBL" id="QEA04905.1"/>
    </source>
</evidence>
<sequence>MAKKTKEESEATRERLLDAAEEAFLENGVSRTSLERIARHAGLTRGAIYWHFQDKSDLFEAMLERVRPPMAELVEELCRTHDGDPVETLRGLCRHGLDRIAQDLRHRRVYTILFHRSERVDDINPAVARQDTLIAEIIDLFEQQFERVQARGRLNPAIPPRVAAMALHAYMSGLFSQYLRKPAECDLEHDADTLLEAFFGPLILPDA</sequence>
<dbReference type="PANTHER" id="PTHR30055">
    <property type="entry name" value="HTH-TYPE TRANSCRIPTIONAL REGULATOR RUTR"/>
    <property type="match status" value="1"/>
</dbReference>
<evidence type="ECO:0000256" key="2">
    <source>
        <dbReference type="ARBA" id="ARBA00023015"/>
    </source>
</evidence>